<evidence type="ECO:0000313" key="1">
    <source>
        <dbReference type="EMBL" id="NMI20622.1"/>
    </source>
</evidence>
<sequence>MHPWFGGERRERTRRYGMAQGPGLGIGDWGLGIGDWGLGIGDWGLGIGDWAGGRRQAAGGRRQIGPEEWAASLRACCAAA</sequence>
<gene>
    <name evidence="1" type="ORF">E1J24_01615</name>
</gene>
<dbReference type="Proteomes" id="UP000548771">
    <property type="component" value="Unassembled WGS sequence"/>
</dbReference>
<reference evidence="2" key="1">
    <citation type="journal article" date="2020" name="Syst. Appl. Microbiol.">
        <title>Clarifying the taxonomy of the causal agent of bacterial leaf spot of lettuce through a polyphasic approach reveals that Xanthomonas cynarae Trebaol et al. 2000 emend. Timilsina et al. 2019 is a later heterotypic synonym of Xanthomonas hortorum Vauterin et al. 1995.</title>
        <authorList>
            <person name="Moriniere L."/>
            <person name="Burlet A."/>
            <person name="Rosenthal E.R."/>
            <person name="Nesme X."/>
            <person name="Portier P."/>
            <person name="Bull C.T."/>
            <person name="Lavire C."/>
            <person name="Fischer-Le Saux M."/>
            <person name="Bertolla F."/>
        </authorList>
    </citation>
    <scope>NUCLEOTIDE SEQUENCE [LARGE SCALE GENOMIC DNA]</scope>
    <source>
        <strain evidence="2">CFBP2533</strain>
    </source>
</reference>
<organism evidence="1 2">
    <name type="scientific">Xanthomonas hortorum pv. pelargonii</name>
    <dbReference type="NCBI Taxonomy" id="453602"/>
    <lineage>
        <taxon>Bacteria</taxon>
        <taxon>Pseudomonadati</taxon>
        <taxon>Pseudomonadota</taxon>
        <taxon>Gammaproteobacteria</taxon>
        <taxon>Lysobacterales</taxon>
        <taxon>Lysobacteraceae</taxon>
        <taxon>Xanthomonas</taxon>
    </lineage>
</organism>
<dbReference type="EMBL" id="SMDX01000001">
    <property type="protein sequence ID" value="NMI20622.1"/>
    <property type="molecule type" value="Genomic_DNA"/>
</dbReference>
<accession>A0AAW9ZN79</accession>
<protein>
    <submittedName>
        <fullName evidence="1">Uncharacterized protein</fullName>
    </submittedName>
</protein>
<dbReference type="AlphaFoldDB" id="A0AAW9ZN79"/>
<name>A0AAW9ZN79_9XANT</name>
<proteinExistence type="predicted"/>
<evidence type="ECO:0000313" key="2">
    <source>
        <dbReference type="Proteomes" id="UP000548771"/>
    </source>
</evidence>
<comment type="caution">
    <text evidence="1">The sequence shown here is derived from an EMBL/GenBank/DDBJ whole genome shotgun (WGS) entry which is preliminary data.</text>
</comment>